<dbReference type="GO" id="GO:0034431">
    <property type="term" value="F:bis(5'-adenosyl)-hexaphosphatase activity"/>
    <property type="evidence" value="ECO:0007669"/>
    <property type="project" value="TreeGrafter"/>
</dbReference>
<dbReference type="PANTHER" id="PTHR12629:SF0">
    <property type="entry name" value="DIPHOSPHOINOSITOL-POLYPHOSPHATE DIPHOSPHATASE"/>
    <property type="match status" value="1"/>
</dbReference>
<dbReference type="STRING" id="388408.LAX5112_00052"/>
<dbReference type="SUPFAM" id="SSF55811">
    <property type="entry name" value="Nudix"/>
    <property type="match status" value="1"/>
</dbReference>
<dbReference type="AlphaFoldDB" id="A0A0M6ZLW9"/>
<dbReference type="PANTHER" id="PTHR12629">
    <property type="entry name" value="DIPHOSPHOINOSITOL POLYPHOSPHATE PHOSPHOHYDROLASE"/>
    <property type="match status" value="1"/>
</dbReference>
<comment type="cofactor">
    <cofactor evidence="1">
        <name>Mg(2+)</name>
        <dbReference type="ChEBI" id="CHEBI:18420"/>
    </cofactor>
</comment>
<dbReference type="EMBL" id="CXWD01000001">
    <property type="protein sequence ID" value="CTQ63748.1"/>
    <property type="molecule type" value="Genomic_DNA"/>
</dbReference>
<feature type="domain" description="Nudix hydrolase" evidence="5">
    <location>
        <begin position="25"/>
        <end position="158"/>
    </location>
</feature>
<name>A0A0M6ZLW9_9HYPH</name>
<organism evidence="6 7">
    <name type="scientific">Roseibium alexandrii</name>
    <dbReference type="NCBI Taxonomy" id="388408"/>
    <lineage>
        <taxon>Bacteria</taxon>
        <taxon>Pseudomonadati</taxon>
        <taxon>Pseudomonadota</taxon>
        <taxon>Alphaproteobacteria</taxon>
        <taxon>Hyphomicrobiales</taxon>
        <taxon>Stappiaceae</taxon>
        <taxon>Roseibium</taxon>
    </lineage>
</organism>
<dbReference type="InterPro" id="IPR015797">
    <property type="entry name" value="NUDIX_hydrolase-like_dom_sf"/>
</dbReference>
<dbReference type="GO" id="GO:0008486">
    <property type="term" value="F:diphosphoinositol-polyphosphate diphosphatase activity"/>
    <property type="evidence" value="ECO:0007669"/>
    <property type="project" value="TreeGrafter"/>
</dbReference>
<evidence type="ECO:0000259" key="5">
    <source>
        <dbReference type="PROSITE" id="PS51462"/>
    </source>
</evidence>
<dbReference type="InterPro" id="IPR047198">
    <property type="entry name" value="DDP-like_NUDIX"/>
</dbReference>
<dbReference type="GO" id="GO:1901909">
    <property type="term" value="P:diadenosine hexaphosphate catabolic process"/>
    <property type="evidence" value="ECO:0007669"/>
    <property type="project" value="TreeGrafter"/>
</dbReference>
<dbReference type="GO" id="GO:0046872">
    <property type="term" value="F:metal ion binding"/>
    <property type="evidence" value="ECO:0007669"/>
    <property type="project" value="UniProtKB-KW"/>
</dbReference>
<dbReference type="InterPro" id="IPR000086">
    <property type="entry name" value="NUDIX_hydrolase_dom"/>
</dbReference>
<protein>
    <submittedName>
        <fullName evidence="6">NUDIX domain protein</fullName>
    </submittedName>
</protein>
<dbReference type="Gene3D" id="3.90.79.10">
    <property type="entry name" value="Nucleoside Triphosphate Pyrophosphohydrolase"/>
    <property type="match status" value="1"/>
</dbReference>
<evidence type="ECO:0000313" key="6">
    <source>
        <dbReference type="EMBL" id="CTQ63748.1"/>
    </source>
</evidence>
<keyword evidence="2" id="KW-0479">Metal-binding</keyword>
<dbReference type="RefSeq" id="WP_008188578.1">
    <property type="nucleotide sequence ID" value="NZ_CXWD01000001.1"/>
</dbReference>
<proteinExistence type="predicted"/>
<dbReference type="PROSITE" id="PS51462">
    <property type="entry name" value="NUDIX"/>
    <property type="match status" value="1"/>
</dbReference>
<sequence>MAFAPTISAFDASWLRGLSGLFVKPARLQIAALCCRKGEREPEILLVSTRDTGRLILPKGWPEADMPAFETALLEAYEEAGVIGKADRRPLGSFRSYKGLASGLKLRTKVLVFKVEFESQVDNFPELGQRKRIWMTVSEAIEKADEPALRRFLKRHRNQLF</sequence>
<dbReference type="GO" id="GO:0071543">
    <property type="term" value="P:diphosphoinositol polyphosphate metabolic process"/>
    <property type="evidence" value="ECO:0007669"/>
    <property type="project" value="TreeGrafter"/>
</dbReference>
<dbReference type="Proteomes" id="UP000053235">
    <property type="component" value="Unassembled WGS sequence"/>
</dbReference>
<dbReference type="GO" id="GO:1901907">
    <property type="term" value="P:diadenosine pentaphosphate catabolic process"/>
    <property type="evidence" value="ECO:0007669"/>
    <property type="project" value="TreeGrafter"/>
</dbReference>
<dbReference type="GO" id="GO:0000298">
    <property type="term" value="F:endopolyphosphatase activity"/>
    <property type="evidence" value="ECO:0007669"/>
    <property type="project" value="TreeGrafter"/>
</dbReference>
<dbReference type="Pfam" id="PF00293">
    <property type="entry name" value="NUDIX"/>
    <property type="match status" value="1"/>
</dbReference>
<accession>A0A0M6ZLW9</accession>
<keyword evidence="3" id="KW-0378">Hydrolase</keyword>
<dbReference type="GO" id="GO:0005737">
    <property type="term" value="C:cytoplasm"/>
    <property type="evidence" value="ECO:0007669"/>
    <property type="project" value="TreeGrafter"/>
</dbReference>
<evidence type="ECO:0000256" key="4">
    <source>
        <dbReference type="ARBA" id="ARBA00022842"/>
    </source>
</evidence>
<reference evidence="7" key="1">
    <citation type="submission" date="2015-07" db="EMBL/GenBank/DDBJ databases">
        <authorList>
            <person name="Rodrigo-Torres Lidia"/>
            <person name="Arahal R.David."/>
        </authorList>
    </citation>
    <scope>NUCLEOTIDE SEQUENCE [LARGE SCALE GENOMIC DNA]</scope>
    <source>
        <strain evidence="7">CECT 5112</strain>
    </source>
</reference>
<evidence type="ECO:0000313" key="7">
    <source>
        <dbReference type="Proteomes" id="UP000053235"/>
    </source>
</evidence>
<evidence type="ECO:0000256" key="2">
    <source>
        <dbReference type="ARBA" id="ARBA00022723"/>
    </source>
</evidence>
<evidence type="ECO:0000256" key="1">
    <source>
        <dbReference type="ARBA" id="ARBA00001946"/>
    </source>
</evidence>
<keyword evidence="4" id="KW-0460">Magnesium</keyword>
<dbReference type="GO" id="GO:1901911">
    <property type="term" value="P:adenosine 5'-(hexahydrogen pentaphosphate) catabolic process"/>
    <property type="evidence" value="ECO:0007669"/>
    <property type="project" value="TreeGrafter"/>
</dbReference>
<evidence type="ECO:0000256" key="3">
    <source>
        <dbReference type="ARBA" id="ARBA00022801"/>
    </source>
</evidence>
<dbReference type="CDD" id="cd04666">
    <property type="entry name" value="NUDIX_DIPP2_like_Nudt4"/>
    <property type="match status" value="1"/>
</dbReference>
<gene>
    <name evidence="6" type="ORF">LAX5112_00052</name>
</gene>
<keyword evidence="7" id="KW-1185">Reference proteome</keyword>
<dbReference type="GO" id="GO:0034432">
    <property type="term" value="F:bis(5'-adenosyl)-pentaphosphatase activity"/>
    <property type="evidence" value="ECO:0007669"/>
    <property type="project" value="TreeGrafter"/>
</dbReference>